<dbReference type="GO" id="GO:0003677">
    <property type="term" value="F:DNA binding"/>
    <property type="evidence" value="ECO:0007669"/>
    <property type="project" value="UniProtKB-KW"/>
</dbReference>
<accession>A0ABR6B7E9</accession>
<evidence type="ECO:0000259" key="6">
    <source>
        <dbReference type="PROSITE" id="PS50110"/>
    </source>
</evidence>
<keyword evidence="2 7" id="KW-0238">DNA-binding</keyword>
<dbReference type="InterPro" id="IPR001789">
    <property type="entry name" value="Sig_transdc_resp-reg_receiver"/>
</dbReference>
<dbReference type="Pfam" id="PF00196">
    <property type="entry name" value="GerE"/>
    <property type="match status" value="1"/>
</dbReference>
<feature type="domain" description="HTH luxR-type" evidence="5">
    <location>
        <begin position="159"/>
        <end position="224"/>
    </location>
</feature>
<dbReference type="SMART" id="SM00421">
    <property type="entry name" value="HTH_LUXR"/>
    <property type="match status" value="1"/>
</dbReference>
<protein>
    <submittedName>
        <fullName evidence="7">DNA-binding NarL/FixJ family response regulator</fullName>
    </submittedName>
</protein>
<keyword evidence="8" id="KW-1185">Reference proteome</keyword>
<feature type="modified residue" description="4-aspartylphosphate" evidence="4">
    <location>
        <position position="74"/>
    </location>
</feature>
<dbReference type="PANTHER" id="PTHR43214">
    <property type="entry name" value="TWO-COMPONENT RESPONSE REGULATOR"/>
    <property type="match status" value="1"/>
</dbReference>
<dbReference type="PROSITE" id="PS50043">
    <property type="entry name" value="HTH_LUXR_2"/>
    <property type="match status" value="1"/>
</dbReference>
<sequence length="231" mass="23960">MTSAVPQQLAPVQPLAGRVAPPRVLVVGRAPLTAEGIARVLERATGVVLAGVTCSMSVAVNMIAMRHPSMVVLDEQIDPSLCSVTRFASRHGVGVVLVLGPSGPPTVRASLGRRAGANAVVSSTVAPAELLDAIRHTAAGRPFVTPELRTGRPVRLAGLGGPGGALSPRESEVLHLIAEGMDNHGIAAALGVSLETVRTHVKNTARKLGARDRSQVVAMAYKSGFVDRFTR</sequence>
<dbReference type="InterPro" id="IPR011006">
    <property type="entry name" value="CheY-like_superfamily"/>
</dbReference>
<dbReference type="InterPro" id="IPR039420">
    <property type="entry name" value="WalR-like"/>
</dbReference>
<dbReference type="Gene3D" id="3.40.50.2300">
    <property type="match status" value="1"/>
</dbReference>
<evidence type="ECO:0000256" key="1">
    <source>
        <dbReference type="ARBA" id="ARBA00023015"/>
    </source>
</evidence>
<dbReference type="PROSITE" id="PS00622">
    <property type="entry name" value="HTH_LUXR_1"/>
    <property type="match status" value="1"/>
</dbReference>
<evidence type="ECO:0000313" key="7">
    <source>
        <dbReference type="EMBL" id="MBA8922811.1"/>
    </source>
</evidence>
<feature type="domain" description="Response regulatory" evidence="6">
    <location>
        <begin position="23"/>
        <end position="138"/>
    </location>
</feature>
<dbReference type="SUPFAM" id="SSF52172">
    <property type="entry name" value="CheY-like"/>
    <property type="match status" value="1"/>
</dbReference>
<dbReference type="InterPro" id="IPR000792">
    <property type="entry name" value="Tscrpt_reg_LuxR_C"/>
</dbReference>
<evidence type="ECO:0000313" key="8">
    <source>
        <dbReference type="Proteomes" id="UP000517916"/>
    </source>
</evidence>
<organism evidence="7 8">
    <name type="scientific">Kutzneria viridogrisea</name>
    <dbReference type="NCBI Taxonomy" id="47990"/>
    <lineage>
        <taxon>Bacteria</taxon>
        <taxon>Bacillati</taxon>
        <taxon>Actinomycetota</taxon>
        <taxon>Actinomycetes</taxon>
        <taxon>Pseudonocardiales</taxon>
        <taxon>Pseudonocardiaceae</taxon>
        <taxon>Kutzneria</taxon>
    </lineage>
</organism>
<dbReference type="PROSITE" id="PS50110">
    <property type="entry name" value="RESPONSE_REGULATORY"/>
    <property type="match status" value="1"/>
</dbReference>
<reference evidence="7 8" key="1">
    <citation type="submission" date="2020-08" db="EMBL/GenBank/DDBJ databases">
        <title>Genomic Encyclopedia of Archaeal and Bacterial Type Strains, Phase II (KMG-II): from individual species to whole genera.</title>
        <authorList>
            <person name="Goeker M."/>
        </authorList>
    </citation>
    <scope>NUCLEOTIDE SEQUENCE [LARGE SCALE GENOMIC DNA]</scope>
    <source>
        <strain evidence="7 8">DSM 43850</strain>
    </source>
</reference>
<dbReference type="Proteomes" id="UP000517916">
    <property type="component" value="Unassembled WGS sequence"/>
</dbReference>
<evidence type="ECO:0000256" key="2">
    <source>
        <dbReference type="ARBA" id="ARBA00023125"/>
    </source>
</evidence>
<dbReference type="EMBL" id="JACJID010000001">
    <property type="protein sequence ID" value="MBA8922811.1"/>
    <property type="molecule type" value="Genomic_DNA"/>
</dbReference>
<evidence type="ECO:0000256" key="4">
    <source>
        <dbReference type="PROSITE-ProRule" id="PRU00169"/>
    </source>
</evidence>
<keyword evidence="3" id="KW-0804">Transcription</keyword>
<dbReference type="SUPFAM" id="SSF46894">
    <property type="entry name" value="C-terminal effector domain of the bipartite response regulators"/>
    <property type="match status" value="1"/>
</dbReference>
<proteinExistence type="predicted"/>
<dbReference type="InterPro" id="IPR016032">
    <property type="entry name" value="Sig_transdc_resp-reg_C-effctor"/>
</dbReference>
<name>A0ABR6B7E9_9PSEU</name>
<dbReference type="PANTHER" id="PTHR43214:SF24">
    <property type="entry name" value="TRANSCRIPTIONAL REGULATORY PROTEIN NARL-RELATED"/>
    <property type="match status" value="1"/>
</dbReference>
<dbReference type="PRINTS" id="PR00038">
    <property type="entry name" value="HTHLUXR"/>
</dbReference>
<comment type="caution">
    <text evidence="7">The sequence shown here is derived from an EMBL/GenBank/DDBJ whole genome shotgun (WGS) entry which is preliminary data.</text>
</comment>
<keyword evidence="1" id="KW-0805">Transcription regulation</keyword>
<dbReference type="RefSeq" id="WP_025359533.1">
    <property type="nucleotide sequence ID" value="NZ_BAAABQ010000010.1"/>
</dbReference>
<keyword evidence="4" id="KW-0597">Phosphoprotein</keyword>
<gene>
    <name evidence="7" type="ORF">BC739_000008</name>
</gene>
<dbReference type="CDD" id="cd06170">
    <property type="entry name" value="LuxR_C_like"/>
    <property type="match status" value="1"/>
</dbReference>
<evidence type="ECO:0000256" key="3">
    <source>
        <dbReference type="ARBA" id="ARBA00023163"/>
    </source>
</evidence>
<evidence type="ECO:0000259" key="5">
    <source>
        <dbReference type="PROSITE" id="PS50043"/>
    </source>
</evidence>